<feature type="transmembrane region" description="Helical" evidence="1">
    <location>
        <begin position="21"/>
        <end position="41"/>
    </location>
</feature>
<gene>
    <name evidence="2" type="ORF">COS59_00255</name>
</gene>
<evidence type="ECO:0008006" key="4">
    <source>
        <dbReference type="Google" id="ProtNLM"/>
    </source>
</evidence>
<protein>
    <recommendedName>
        <fullName evidence="4">POTRA domain-containing protein</fullName>
    </recommendedName>
</protein>
<keyword evidence="1" id="KW-0472">Membrane</keyword>
<evidence type="ECO:0000256" key="1">
    <source>
        <dbReference type="SAM" id="Phobius"/>
    </source>
</evidence>
<dbReference type="Proteomes" id="UP000230131">
    <property type="component" value="Unassembled WGS sequence"/>
</dbReference>
<proteinExistence type="predicted"/>
<name>A0A2M7B8C9_9BACT</name>
<accession>A0A2M7B8C9</accession>
<dbReference type="EMBL" id="PEVH01000009">
    <property type="protein sequence ID" value="PIU99343.1"/>
    <property type="molecule type" value="Genomic_DNA"/>
</dbReference>
<dbReference type="AlphaFoldDB" id="A0A2M7B8C9"/>
<keyword evidence="1" id="KW-0812">Transmembrane</keyword>
<comment type="caution">
    <text evidence="2">The sequence shown here is derived from an EMBL/GenBank/DDBJ whole genome shotgun (WGS) entry which is preliminary data.</text>
</comment>
<reference evidence="3" key="1">
    <citation type="submission" date="2017-09" db="EMBL/GenBank/DDBJ databases">
        <title>Depth-based differentiation of microbial function through sediment-hosted aquifers and enrichment of novel symbionts in the deep terrestrial subsurface.</title>
        <authorList>
            <person name="Probst A.J."/>
            <person name="Ladd B."/>
            <person name="Jarett J.K."/>
            <person name="Geller-Mcgrath D.E."/>
            <person name="Sieber C.M.K."/>
            <person name="Emerson J.B."/>
            <person name="Anantharaman K."/>
            <person name="Thomas B.C."/>
            <person name="Malmstrom R."/>
            <person name="Stieglmeier M."/>
            <person name="Klingl A."/>
            <person name="Woyke T."/>
            <person name="Ryan C.M."/>
            <person name="Banfield J.F."/>
        </authorList>
    </citation>
    <scope>NUCLEOTIDE SEQUENCE [LARGE SCALE GENOMIC DNA]</scope>
</reference>
<organism evidence="2 3">
    <name type="scientific">Candidatus Wolfebacteria bacterium CG03_land_8_20_14_0_80_36_15</name>
    <dbReference type="NCBI Taxonomy" id="1975067"/>
    <lineage>
        <taxon>Bacteria</taxon>
        <taxon>Candidatus Wolfeibacteriota</taxon>
    </lineage>
</organism>
<evidence type="ECO:0000313" key="3">
    <source>
        <dbReference type="Proteomes" id="UP000230131"/>
    </source>
</evidence>
<sequence length="274" mass="31892">MAQTVYFQEKRTHRSSGKKSKSFLIIFLVLIVLGGLSYLIIFSPVFKIKEIKISGAEQFNEIELISQLKDFAKSQSGFSKFLGPDNILSWINDLGDFNKNYPVFEKIIIKKFLFRRIIEINVKEREKFGIWCLMAQTDTEITQSVCWWFDKTGFIFSEAPFSEGSLVRKMNDYSKRTLKVGDLVLPDNLFQNFLKIYAVLDKIGLKTNNLSLENIDWQEIILEPANNTPKIYFSLRFDPISLISAVDSLKQDPGFNKLLYIDLRTENRVYYKLK</sequence>
<keyword evidence="1" id="KW-1133">Transmembrane helix</keyword>
<evidence type="ECO:0000313" key="2">
    <source>
        <dbReference type="EMBL" id="PIU99343.1"/>
    </source>
</evidence>